<feature type="transmembrane region" description="Helical" evidence="1">
    <location>
        <begin position="6"/>
        <end position="32"/>
    </location>
</feature>
<reference evidence="2 3" key="1">
    <citation type="submission" date="2022-04" db="EMBL/GenBank/DDBJ databases">
        <title>Leucobacter sp. isolated from rhizosphere of onion.</title>
        <authorList>
            <person name="Won M."/>
            <person name="Lee C.-M."/>
            <person name="Woen H.-Y."/>
            <person name="Kwon S.-W."/>
        </authorList>
    </citation>
    <scope>NUCLEOTIDE SEQUENCE [LARGE SCALE GENOMIC DNA]</scope>
    <source>
        <strain evidence="2 3">H25R-14</strain>
    </source>
</reference>
<organism evidence="2 3">
    <name type="scientific">Leucobacter rhizosphaerae</name>
    <dbReference type="NCBI Taxonomy" id="2932245"/>
    <lineage>
        <taxon>Bacteria</taxon>
        <taxon>Bacillati</taxon>
        <taxon>Actinomycetota</taxon>
        <taxon>Actinomycetes</taxon>
        <taxon>Micrococcales</taxon>
        <taxon>Microbacteriaceae</taxon>
        <taxon>Leucobacter</taxon>
    </lineage>
</organism>
<dbReference type="RefSeq" id="WP_244687973.1">
    <property type="nucleotide sequence ID" value="NZ_CP095043.1"/>
</dbReference>
<dbReference type="EMBL" id="CP095043">
    <property type="protein sequence ID" value="UOQ61480.1"/>
    <property type="molecule type" value="Genomic_DNA"/>
</dbReference>
<gene>
    <name evidence="2" type="ORF">MUN76_05790</name>
</gene>
<sequence length="66" mass="6777">MHPALIAGGVLMILAGIVGAVIAFGIAATFLIGIPAHLAGIEQGQVAEADRADALVERCETLRLRN</sequence>
<keyword evidence="3" id="KW-1185">Reference proteome</keyword>
<evidence type="ECO:0000313" key="3">
    <source>
        <dbReference type="Proteomes" id="UP000831775"/>
    </source>
</evidence>
<evidence type="ECO:0000313" key="2">
    <source>
        <dbReference type="EMBL" id="UOQ61480.1"/>
    </source>
</evidence>
<keyword evidence="1" id="KW-0472">Membrane</keyword>
<proteinExistence type="predicted"/>
<keyword evidence="1" id="KW-1133">Transmembrane helix</keyword>
<name>A0ABY4FYY3_9MICO</name>
<evidence type="ECO:0000256" key="1">
    <source>
        <dbReference type="SAM" id="Phobius"/>
    </source>
</evidence>
<accession>A0ABY4FYY3</accession>
<protein>
    <submittedName>
        <fullName evidence="2">Uncharacterized protein</fullName>
    </submittedName>
</protein>
<keyword evidence="1" id="KW-0812">Transmembrane</keyword>
<dbReference type="Proteomes" id="UP000831775">
    <property type="component" value="Chromosome"/>
</dbReference>